<dbReference type="EMBL" id="MF403008">
    <property type="protein sequence ID" value="AUZ95073.1"/>
    <property type="molecule type" value="Genomic_DNA"/>
</dbReference>
<accession>A0A2L0UZW3</accession>
<dbReference type="GeneID" id="40088310"/>
<evidence type="ECO:0000313" key="2">
    <source>
        <dbReference type="Proteomes" id="UP000223025"/>
    </source>
</evidence>
<sequence>MIMDENFIISGEMIELMEKEREAAAESKLFETLTNTAKSKPQINYPSASNIGRMGMAERLDLMPFAFELMILDAAKHTEDETIVSLFEELILAVSLRGYESIQSIAAINERVDNEVKRRQEKINAARETLLKKFPNGKPAPYDKIDPQWNNICDRAAQSYNNAAYKIDNMSFEDKVFFVILCLSSRYFEIFSSGSVTCDFEQMKKFKGSHINDITKKYTMLIKAVKDGNVDNIREVNRLTGNKLHLFYQLLDIKLS</sequence>
<protein>
    <submittedName>
        <fullName evidence="1">Uncharacterized protein</fullName>
    </submittedName>
</protein>
<dbReference type="KEGG" id="vg:40088310"/>
<reference evidence="1 2" key="1">
    <citation type="submission" date="2017-06" db="EMBL/GenBank/DDBJ databases">
        <authorList>
            <person name="Kim H.J."/>
            <person name="Triplett B.A."/>
        </authorList>
    </citation>
    <scope>NUCLEOTIDE SEQUENCE [LARGE SCALE GENOMIC DNA]</scope>
</reference>
<dbReference type="Proteomes" id="UP000223025">
    <property type="component" value="Segment"/>
</dbReference>
<name>A0A2L0UZW3_9CAUD</name>
<proteinExistence type="predicted"/>
<dbReference type="RefSeq" id="YP_009611972.1">
    <property type="nucleotide sequence ID" value="NC_042013.1"/>
</dbReference>
<organism evidence="1 2">
    <name type="scientific">Agrobacterium phage Atu_ph07</name>
    <dbReference type="NCBI Taxonomy" id="2024264"/>
    <lineage>
        <taxon>Viruses</taxon>
        <taxon>Duplodnaviria</taxon>
        <taxon>Heunggongvirae</taxon>
        <taxon>Uroviricota</taxon>
        <taxon>Caudoviricetes</taxon>
        <taxon>Polybotosvirus</taxon>
        <taxon>Polybotosvirus Atuph07</taxon>
    </lineage>
</organism>
<evidence type="ECO:0000313" key="1">
    <source>
        <dbReference type="EMBL" id="AUZ95073.1"/>
    </source>
</evidence>
<keyword evidence="2" id="KW-1185">Reference proteome</keyword>